<keyword evidence="1" id="KW-1133">Transmembrane helix</keyword>
<evidence type="ECO:0000313" key="3">
    <source>
        <dbReference type="Proteomes" id="UP000036987"/>
    </source>
</evidence>
<keyword evidence="1" id="KW-0472">Membrane</keyword>
<dbReference type="AlphaFoldDB" id="A0A0K9PU79"/>
<keyword evidence="3" id="KW-1185">Reference proteome</keyword>
<organism evidence="2 3">
    <name type="scientific">Zostera marina</name>
    <name type="common">Eelgrass</name>
    <dbReference type="NCBI Taxonomy" id="29655"/>
    <lineage>
        <taxon>Eukaryota</taxon>
        <taxon>Viridiplantae</taxon>
        <taxon>Streptophyta</taxon>
        <taxon>Embryophyta</taxon>
        <taxon>Tracheophyta</taxon>
        <taxon>Spermatophyta</taxon>
        <taxon>Magnoliopsida</taxon>
        <taxon>Liliopsida</taxon>
        <taxon>Zosteraceae</taxon>
        <taxon>Zostera</taxon>
    </lineage>
</organism>
<accession>A0A0K9PU79</accession>
<sequence>MYSMILIIILVLLVPILFGFLLSYRL</sequence>
<name>A0A0K9PU79_ZOSMR</name>
<evidence type="ECO:0000313" key="2">
    <source>
        <dbReference type="EMBL" id="KMZ71802.1"/>
    </source>
</evidence>
<keyword evidence="1" id="KW-0812">Transmembrane</keyword>
<evidence type="ECO:0000256" key="1">
    <source>
        <dbReference type="SAM" id="Phobius"/>
    </source>
</evidence>
<proteinExistence type="predicted"/>
<dbReference type="EMBL" id="LFYR01000658">
    <property type="protein sequence ID" value="KMZ71802.1"/>
    <property type="molecule type" value="Genomic_DNA"/>
</dbReference>
<gene>
    <name evidence="2" type="ORF">ZOSMA_175G00450</name>
</gene>
<reference evidence="3" key="1">
    <citation type="journal article" date="2016" name="Nature">
        <title>The genome of the seagrass Zostera marina reveals angiosperm adaptation to the sea.</title>
        <authorList>
            <person name="Olsen J.L."/>
            <person name="Rouze P."/>
            <person name="Verhelst B."/>
            <person name="Lin Y.-C."/>
            <person name="Bayer T."/>
            <person name="Collen J."/>
            <person name="Dattolo E."/>
            <person name="De Paoli E."/>
            <person name="Dittami S."/>
            <person name="Maumus F."/>
            <person name="Michel G."/>
            <person name="Kersting A."/>
            <person name="Lauritano C."/>
            <person name="Lohaus R."/>
            <person name="Toepel M."/>
            <person name="Tonon T."/>
            <person name="Vanneste K."/>
            <person name="Amirebrahimi M."/>
            <person name="Brakel J."/>
            <person name="Bostroem C."/>
            <person name="Chovatia M."/>
            <person name="Grimwood J."/>
            <person name="Jenkins J.W."/>
            <person name="Jueterbock A."/>
            <person name="Mraz A."/>
            <person name="Stam W.T."/>
            <person name="Tice H."/>
            <person name="Bornberg-Bauer E."/>
            <person name="Green P.J."/>
            <person name="Pearson G.A."/>
            <person name="Procaccini G."/>
            <person name="Duarte C.M."/>
            <person name="Schmutz J."/>
            <person name="Reusch T.B.H."/>
            <person name="Van de Peer Y."/>
        </authorList>
    </citation>
    <scope>NUCLEOTIDE SEQUENCE [LARGE SCALE GENOMIC DNA]</scope>
    <source>
        <strain evidence="3">cv. Finnish</strain>
    </source>
</reference>
<feature type="transmembrane region" description="Helical" evidence="1">
    <location>
        <begin position="6"/>
        <end position="24"/>
    </location>
</feature>
<protein>
    <submittedName>
        <fullName evidence="2">Uncharacterized protein</fullName>
    </submittedName>
</protein>
<dbReference type="Proteomes" id="UP000036987">
    <property type="component" value="Unassembled WGS sequence"/>
</dbReference>
<comment type="caution">
    <text evidence="2">The sequence shown here is derived from an EMBL/GenBank/DDBJ whole genome shotgun (WGS) entry which is preliminary data.</text>
</comment>